<accession>A0A2X3FRT6</accession>
<protein>
    <submittedName>
        <fullName evidence="2">Protein of uncharacterized function (DUF3102)</fullName>
    </submittedName>
</protein>
<dbReference type="EMBL" id="UASO01000004">
    <property type="protein sequence ID" value="SQC23519.1"/>
    <property type="molecule type" value="Genomic_DNA"/>
</dbReference>
<dbReference type="Pfam" id="PF11300">
    <property type="entry name" value="DUF3102"/>
    <property type="match status" value="1"/>
</dbReference>
<dbReference type="AlphaFoldDB" id="A0A2X3FRT6"/>
<evidence type="ECO:0000313" key="3">
    <source>
        <dbReference type="Proteomes" id="UP000250675"/>
    </source>
</evidence>
<sequence>MARPKNEPAPMVGDTFLPADLSENQNQMALHQQQIMEQFGEGLPYERSRIVHETKFYMAQSAEAMLEAGKRLVILKENEPHGDFTDIIESQLALSKRTAQVMMQASLKYLSPKLESKAQALAHLGKTKLFELMTEDDDELVALAEGGTIAGLDIDDIDRMTSRELKAALREAREDADAQRRVLSDKNTKIDDLTTKLQKQSKIKPPAPDVEAEKLRKEVSAIAYEAEAVLSGKLREAFSVLTTHCSDHEVDPPYDFMAGLLCQVERAVNQLRDTYDLESAPTGNARPDWVDLPDNDTNNSTVM</sequence>
<name>A0A2X3FRT6_KLEPN</name>
<dbReference type="Proteomes" id="UP000250675">
    <property type="component" value="Unassembled WGS sequence"/>
</dbReference>
<organism evidence="2 3">
    <name type="scientific">Klebsiella pneumoniae</name>
    <dbReference type="NCBI Taxonomy" id="573"/>
    <lineage>
        <taxon>Bacteria</taxon>
        <taxon>Pseudomonadati</taxon>
        <taxon>Pseudomonadota</taxon>
        <taxon>Gammaproteobacteria</taxon>
        <taxon>Enterobacterales</taxon>
        <taxon>Enterobacteriaceae</taxon>
        <taxon>Klebsiella/Raoultella group</taxon>
        <taxon>Klebsiella</taxon>
        <taxon>Klebsiella pneumoniae complex</taxon>
    </lineage>
</organism>
<dbReference type="InterPro" id="IPR021451">
    <property type="entry name" value="DUF3102"/>
</dbReference>
<feature type="region of interest" description="Disordered" evidence="1">
    <location>
        <begin position="278"/>
        <end position="303"/>
    </location>
</feature>
<gene>
    <name evidence="2" type="ORF">NCTC9645_03574</name>
</gene>
<evidence type="ECO:0000313" key="2">
    <source>
        <dbReference type="EMBL" id="SQC23519.1"/>
    </source>
</evidence>
<evidence type="ECO:0000256" key="1">
    <source>
        <dbReference type="SAM" id="MobiDB-lite"/>
    </source>
</evidence>
<proteinExistence type="predicted"/>
<reference evidence="2 3" key="1">
    <citation type="submission" date="2018-06" db="EMBL/GenBank/DDBJ databases">
        <authorList>
            <consortium name="Pathogen Informatics"/>
            <person name="Doyle S."/>
        </authorList>
    </citation>
    <scope>NUCLEOTIDE SEQUENCE [LARGE SCALE GENOMIC DNA]</scope>
    <source>
        <strain evidence="2 3">NCTC9645</strain>
    </source>
</reference>